<dbReference type="Proteomes" id="UP000325788">
    <property type="component" value="Unassembled WGS sequence"/>
</dbReference>
<dbReference type="EMBL" id="VXLD01000002">
    <property type="protein sequence ID" value="KAB1857951.1"/>
    <property type="molecule type" value="Genomic_DNA"/>
</dbReference>
<accession>A0A5N4WJQ1</accession>
<dbReference type="RefSeq" id="WP_151504124.1">
    <property type="nucleotide sequence ID" value="NZ_VXLD01000002.1"/>
</dbReference>
<organism evidence="1 2">
    <name type="scientific">Acinetobacter tandoii</name>
    <dbReference type="NCBI Taxonomy" id="202954"/>
    <lineage>
        <taxon>Bacteria</taxon>
        <taxon>Pseudomonadati</taxon>
        <taxon>Pseudomonadota</taxon>
        <taxon>Gammaproteobacteria</taxon>
        <taxon>Moraxellales</taxon>
        <taxon>Moraxellaceae</taxon>
        <taxon>Acinetobacter</taxon>
    </lineage>
</organism>
<sequence length="115" mass="13703">MMPLHLIFHPEDHPAHLKKVGNWVITFPANLESDETSHLVIQSVIPQQMNQKIQLLSLEICQSRLDHHWEILIMRYFDGKQTIELRPDHKQLIPIMLIKGFIQEFRKYDVELQLE</sequence>
<comment type="caution">
    <text evidence="1">The sequence shown here is derived from an EMBL/GenBank/DDBJ whole genome shotgun (WGS) entry which is preliminary data.</text>
</comment>
<dbReference type="AlphaFoldDB" id="A0A5N4WJQ1"/>
<protein>
    <submittedName>
        <fullName evidence="1">Uncharacterized protein</fullName>
    </submittedName>
</protein>
<proteinExistence type="predicted"/>
<gene>
    <name evidence="1" type="ORF">F4W09_04230</name>
</gene>
<evidence type="ECO:0000313" key="1">
    <source>
        <dbReference type="EMBL" id="KAB1857951.1"/>
    </source>
</evidence>
<name>A0A5N4WJQ1_9GAMM</name>
<evidence type="ECO:0000313" key="2">
    <source>
        <dbReference type="Proteomes" id="UP000325788"/>
    </source>
</evidence>
<reference evidence="1 2" key="1">
    <citation type="submission" date="2019-09" db="EMBL/GenBank/DDBJ databases">
        <title>Draft genome sequence of Acinetobacter tandoii W4-4-4 isolated from environmental water sample.</title>
        <authorList>
            <person name="Wee S.K."/>
            <person name="Yan B."/>
            <person name="Mustaffa S.B."/>
            <person name="Yap E.P.H."/>
        </authorList>
    </citation>
    <scope>NUCLEOTIDE SEQUENCE [LARGE SCALE GENOMIC DNA]</scope>
    <source>
        <strain evidence="1 2">W4-4-4</strain>
    </source>
</reference>